<comment type="caution">
    <text evidence="3">The sequence shown here is derived from an EMBL/GenBank/DDBJ whole genome shotgun (WGS) entry which is preliminary data.</text>
</comment>
<keyword evidence="4" id="KW-1185">Reference proteome</keyword>
<dbReference type="RefSeq" id="WP_269920980.1">
    <property type="nucleotide sequence ID" value="NZ_JAMKBI010000002.1"/>
</dbReference>
<dbReference type="InterPro" id="IPR011990">
    <property type="entry name" value="TPR-like_helical_dom_sf"/>
</dbReference>
<accession>A0A9X3R8H3</accession>
<evidence type="ECO:0000313" key="3">
    <source>
        <dbReference type="EMBL" id="MCZ8532409.1"/>
    </source>
</evidence>
<dbReference type="PROSITE" id="PS51012">
    <property type="entry name" value="ABC_TM2"/>
    <property type="match status" value="1"/>
</dbReference>
<keyword evidence="1" id="KW-0802">TPR repeat</keyword>
<dbReference type="Gene3D" id="3.10.450.50">
    <property type="match status" value="1"/>
</dbReference>
<organism evidence="3 4">
    <name type="scientific">Psychrobacillus psychrodurans</name>
    <dbReference type="NCBI Taxonomy" id="126157"/>
    <lineage>
        <taxon>Bacteria</taxon>
        <taxon>Bacillati</taxon>
        <taxon>Bacillota</taxon>
        <taxon>Bacilli</taxon>
        <taxon>Bacillales</taxon>
        <taxon>Bacillaceae</taxon>
        <taxon>Psychrobacillus</taxon>
    </lineage>
</organism>
<feature type="domain" description="ABC transmembrane type-2" evidence="2">
    <location>
        <begin position="602"/>
        <end position="613"/>
    </location>
</feature>
<feature type="repeat" description="TPR" evidence="1">
    <location>
        <begin position="474"/>
        <end position="507"/>
    </location>
</feature>
<name>A0A9X3R8H3_9BACI</name>
<dbReference type="PROSITE" id="PS50005">
    <property type="entry name" value="TPR"/>
    <property type="match status" value="1"/>
</dbReference>
<dbReference type="AlphaFoldDB" id="A0A9X3R8H3"/>
<dbReference type="SUPFAM" id="SSF48452">
    <property type="entry name" value="TPR-like"/>
    <property type="match status" value="1"/>
</dbReference>
<evidence type="ECO:0000259" key="2">
    <source>
        <dbReference type="PROSITE" id="PS51012"/>
    </source>
</evidence>
<dbReference type="InterPro" id="IPR047817">
    <property type="entry name" value="ABC2_TM_bact-type"/>
</dbReference>
<dbReference type="Pfam" id="PF02810">
    <property type="entry name" value="SEC-C"/>
    <property type="match status" value="1"/>
</dbReference>
<reference evidence="3" key="1">
    <citation type="submission" date="2022-05" db="EMBL/GenBank/DDBJ databases">
        <authorList>
            <person name="Colautti A."/>
            <person name="Iacumin L."/>
        </authorList>
    </citation>
    <scope>NUCLEOTIDE SEQUENCE</scope>
    <source>
        <strain evidence="3">DSM 30747</strain>
    </source>
</reference>
<dbReference type="InterPro" id="IPR004027">
    <property type="entry name" value="SEC_C_motif"/>
</dbReference>
<sequence length="613" mass="71314">MTRRNDPCPCNSGKKYKACCLKKENIISIDEELNKDLEQVLLNFFHAHPTKKETNEIYEWIGDREEYLSDRFDNDKVSAIMGDCYYFNHRVDIWQMHLERESGKSKRPRVQTVLEGWMNPNVILGTILQVSNNSAEVVDVFSEEKIMIEIPNPFEGGVGDFIFGHFLLDSRQQERYYKLLNSLIVFPAKDEALVDRVKALYSNSNSASVHDFYNKYIIECYVILGDKETPIEELFSEEELELISILHSSLVEMDTKSDKLMYIFIEYIQRKGIPKGIKKPTALVAGALQFGMLNSIISYIWTKKEISSFLEVSTTTANKYEELFKEFYEHEISKEELTQNTVFAFEVGTDANLVEFSNWKMGMHLSKVSIKNEKEMSRYIDIYKDKDYIPKDDKEASQKYAYEAYSSSDLLRENSTSLAYLLDKQNVDAILLKADYVDIAEKTDFFKEAIRIGENQFDPNFESVWGYLPNRPYLRALFKYGLSCFEIMNFEKAFDLFNKILQLNPADHQGVRYPAVATLIALNRIEEAESLMSHYQDSDNAFFSWFRWSMEKKKSFFSKETQKAYELAIEDNAYVANYYRIKVPALPYPNSLAITPDSPEEAKVIWTLLQPII</sequence>
<dbReference type="Gene3D" id="1.25.40.10">
    <property type="entry name" value="Tetratricopeptide repeat domain"/>
    <property type="match status" value="1"/>
</dbReference>
<proteinExistence type="predicted"/>
<evidence type="ECO:0000313" key="4">
    <source>
        <dbReference type="Proteomes" id="UP001152172"/>
    </source>
</evidence>
<protein>
    <submittedName>
        <fullName evidence="3">SEC-C metal-binding domain-containing protein</fullName>
    </submittedName>
</protein>
<evidence type="ECO:0000256" key="1">
    <source>
        <dbReference type="PROSITE-ProRule" id="PRU00339"/>
    </source>
</evidence>
<dbReference type="Proteomes" id="UP001152172">
    <property type="component" value="Unassembled WGS sequence"/>
</dbReference>
<dbReference type="EMBL" id="JAMKBI010000002">
    <property type="protein sequence ID" value="MCZ8532409.1"/>
    <property type="molecule type" value="Genomic_DNA"/>
</dbReference>
<dbReference type="SUPFAM" id="SSF103642">
    <property type="entry name" value="Sec-C motif"/>
    <property type="match status" value="1"/>
</dbReference>
<dbReference type="InterPro" id="IPR019734">
    <property type="entry name" value="TPR_rpt"/>
</dbReference>
<gene>
    <name evidence="3" type="ORF">M9R61_03470</name>
</gene>